<evidence type="ECO:0000313" key="5">
    <source>
        <dbReference type="Proteomes" id="UP000324170"/>
    </source>
</evidence>
<dbReference type="GO" id="GO:0016787">
    <property type="term" value="F:hydrolase activity"/>
    <property type="evidence" value="ECO:0007669"/>
    <property type="project" value="UniProtKB-KW"/>
</dbReference>
<keyword evidence="2" id="KW-0378">Hydrolase</keyword>
<dbReference type="OrthoDB" id="7055710at2"/>
<evidence type="ECO:0000259" key="1">
    <source>
        <dbReference type="Pfam" id="PF12697"/>
    </source>
</evidence>
<accession>A0A068QU81</accession>
<dbReference type="PANTHER" id="PTHR43798:SF33">
    <property type="entry name" value="HYDROLASE, PUTATIVE (AFU_ORTHOLOGUE AFUA_2G14860)-RELATED"/>
    <property type="match status" value="1"/>
</dbReference>
<dbReference type="EMBL" id="VNHN01000085">
    <property type="protein sequence ID" value="TYO98181.1"/>
    <property type="molecule type" value="Genomic_DNA"/>
</dbReference>
<dbReference type="RefSeq" id="WP_052705659.1">
    <property type="nucleotide sequence ID" value="NZ_CAWMED010000001.1"/>
</dbReference>
<sequence length="275" mass="30360">MIGYQEKKITVNGAQLAYFHDHENNKTPLLFLHGALADSCMWNRHMMELEDRVSPMALSLRHFGGSAKIGDFGIETHANDVIEVIRKIGCSPVHLVAWSYGADVALLAVLKAPELFRSLFLYELGYPSYLTADELALFTADAQAMFGPLFELAGKIKLPKMVEILIDGSGNQKGYFSSQPEAVRMAQLAQADTVIKQLNQNEKPNINANALATIKLPTHVAYGEFSRPLFQLVSASAARNIPNCQSEVITGVTHMFPIEQPVVFSTKVKHFILSV</sequence>
<dbReference type="Gene3D" id="3.40.50.1820">
    <property type="entry name" value="alpha/beta hydrolase"/>
    <property type="match status" value="1"/>
</dbReference>
<dbReference type="InterPro" id="IPR029058">
    <property type="entry name" value="AB_hydrolase_fold"/>
</dbReference>
<keyword evidence="5" id="KW-1185">Reference proteome</keyword>
<name>A0A068QU81_9GAMM</name>
<evidence type="ECO:0000313" key="4">
    <source>
        <dbReference type="Proteomes" id="UP000032721"/>
    </source>
</evidence>
<dbReference type="Proteomes" id="UP000324170">
    <property type="component" value="Unassembled WGS sequence"/>
</dbReference>
<evidence type="ECO:0000313" key="3">
    <source>
        <dbReference type="EMBL" id="TYO98181.1"/>
    </source>
</evidence>
<organism evidence="2 4">
    <name type="scientific">Xenorhabdus doucetiae</name>
    <dbReference type="NCBI Taxonomy" id="351671"/>
    <lineage>
        <taxon>Bacteria</taxon>
        <taxon>Pseudomonadati</taxon>
        <taxon>Pseudomonadota</taxon>
        <taxon>Gammaproteobacteria</taxon>
        <taxon>Enterobacterales</taxon>
        <taxon>Morganellaceae</taxon>
        <taxon>Xenorhabdus</taxon>
    </lineage>
</organism>
<reference evidence="2 4" key="1">
    <citation type="submission" date="2013-07" db="EMBL/GenBank/DDBJ databases">
        <authorList>
            <person name="Genoscope - CEA"/>
        </authorList>
    </citation>
    <scope>NUCLEOTIDE SEQUENCE [LARGE SCALE GENOMIC DNA]</scope>
    <source>
        <strain evidence="2">FRM16</strain>
        <strain evidence="4">FRM16 / DSM 17909</strain>
    </source>
</reference>
<dbReference type="AlphaFoldDB" id="A0A068QU81"/>
<proteinExistence type="predicted"/>
<dbReference type="GO" id="GO:0016020">
    <property type="term" value="C:membrane"/>
    <property type="evidence" value="ECO:0007669"/>
    <property type="project" value="TreeGrafter"/>
</dbReference>
<reference evidence="3 5" key="2">
    <citation type="submission" date="2019-07" db="EMBL/GenBank/DDBJ databases">
        <title>Genomic Encyclopedia of Type Strains, Phase I: the one thousand microbial genomes (KMG-I) project.</title>
        <authorList>
            <person name="Kyrpides N."/>
        </authorList>
    </citation>
    <scope>NUCLEOTIDE SEQUENCE [LARGE SCALE GENOMIC DNA]</scope>
    <source>
        <strain evidence="3 5">DSM 17909</strain>
    </source>
</reference>
<dbReference type="SUPFAM" id="SSF53474">
    <property type="entry name" value="alpha/beta-Hydrolases"/>
    <property type="match status" value="1"/>
</dbReference>
<dbReference type="EMBL" id="FO704550">
    <property type="protein sequence ID" value="CDG17405.1"/>
    <property type="molecule type" value="Genomic_DNA"/>
</dbReference>
<dbReference type="Proteomes" id="UP000032721">
    <property type="component" value="Chromosome"/>
</dbReference>
<evidence type="ECO:0000313" key="2">
    <source>
        <dbReference type="EMBL" id="CDG17405.1"/>
    </source>
</evidence>
<dbReference type="Pfam" id="PF12697">
    <property type="entry name" value="Abhydrolase_6"/>
    <property type="match status" value="1"/>
</dbReference>
<dbReference type="HOGENOM" id="CLU_020336_50_2_6"/>
<dbReference type="InterPro" id="IPR000073">
    <property type="entry name" value="AB_hydrolase_1"/>
</dbReference>
<dbReference type="STRING" id="351671.XDD1_1706"/>
<dbReference type="PANTHER" id="PTHR43798">
    <property type="entry name" value="MONOACYLGLYCEROL LIPASE"/>
    <property type="match status" value="1"/>
</dbReference>
<feature type="domain" description="AB hydrolase-1" evidence="1">
    <location>
        <begin position="29"/>
        <end position="264"/>
    </location>
</feature>
<protein>
    <submittedName>
        <fullName evidence="3">Pimeloyl-ACP methyl ester carboxylesterase</fullName>
    </submittedName>
    <submittedName>
        <fullName evidence="2">Putative hydrolase protein</fullName>
    </submittedName>
</protein>
<dbReference type="KEGG" id="xdo:XDD1_1706"/>
<gene>
    <name evidence="3" type="ORF">LY16_03350</name>
    <name evidence="2" type="ORF">XDD1_1706</name>
</gene>
<dbReference type="InterPro" id="IPR050266">
    <property type="entry name" value="AB_hydrolase_sf"/>
</dbReference>